<accession>A0AAD6VKM5</accession>
<evidence type="ECO:0000256" key="3">
    <source>
        <dbReference type="ARBA" id="ARBA00022741"/>
    </source>
</evidence>
<organism evidence="7 8">
    <name type="scientific">Mycena pura</name>
    <dbReference type="NCBI Taxonomy" id="153505"/>
    <lineage>
        <taxon>Eukaryota</taxon>
        <taxon>Fungi</taxon>
        <taxon>Dikarya</taxon>
        <taxon>Basidiomycota</taxon>
        <taxon>Agaricomycotina</taxon>
        <taxon>Agaricomycetes</taxon>
        <taxon>Agaricomycetidae</taxon>
        <taxon>Agaricales</taxon>
        <taxon>Marasmiineae</taxon>
        <taxon>Mycenaceae</taxon>
        <taxon>Mycena</taxon>
    </lineage>
</organism>
<dbReference type="InterPro" id="IPR004166">
    <property type="entry name" value="a-kinase_dom"/>
</dbReference>
<dbReference type="PROSITE" id="PS51158">
    <property type="entry name" value="ALPHA_KINASE"/>
    <property type="match status" value="1"/>
</dbReference>
<proteinExistence type="predicted"/>
<keyword evidence="2" id="KW-0808">Transferase</keyword>
<dbReference type="PANTHER" id="PTHR45992">
    <property type="entry name" value="EUKARYOTIC ELONGATION FACTOR 2 KINASE-RELATED"/>
    <property type="match status" value="1"/>
</dbReference>
<dbReference type="Proteomes" id="UP001219525">
    <property type="component" value="Unassembled WGS sequence"/>
</dbReference>
<dbReference type="Pfam" id="PF02816">
    <property type="entry name" value="Alpha_kinase"/>
    <property type="match status" value="1"/>
</dbReference>
<feature type="domain" description="Alpha-type protein kinase" evidence="6">
    <location>
        <begin position="1"/>
        <end position="189"/>
    </location>
</feature>
<comment type="caution">
    <text evidence="7">The sequence shown here is derived from an EMBL/GenBank/DDBJ whole genome shotgun (WGS) entry which is preliminary data.</text>
</comment>
<evidence type="ECO:0000256" key="1">
    <source>
        <dbReference type="ARBA" id="ARBA00022527"/>
    </source>
</evidence>
<evidence type="ECO:0000256" key="2">
    <source>
        <dbReference type="ARBA" id="ARBA00022679"/>
    </source>
</evidence>
<dbReference type="EMBL" id="JARJCW010000023">
    <property type="protein sequence ID" value="KAJ7212725.1"/>
    <property type="molecule type" value="Genomic_DNA"/>
</dbReference>
<sequence length="193" mass="21439">MEILQEANVIYWASSILMFTYSFVDHVLELDGETGSPPPIPRLCFVDTGVALVHDQATGNTTPSNSTSPRCVYLLEELIDVSDKEADFVKYIHNGDALPLLEPADPLYYNAEFLCFAQHVQYFKSGGLVFISDLQGSADLLTDPQIMTSPTISRGKNMFGEGNVPKAFEAFPDQHQCNHYCTWFKLPPLKVAA</sequence>
<dbReference type="GO" id="GO:0004674">
    <property type="term" value="F:protein serine/threonine kinase activity"/>
    <property type="evidence" value="ECO:0007669"/>
    <property type="project" value="UniProtKB-KW"/>
</dbReference>
<dbReference type="InterPro" id="IPR051852">
    <property type="entry name" value="Alpha-type_PK"/>
</dbReference>
<keyword evidence="8" id="KW-1185">Reference proteome</keyword>
<keyword evidence="3" id="KW-0547">Nucleotide-binding</keyword>
<protein>
    <recommendedName>
        <fullName evidence="6">Alpha-type protein kinase domain-containing protein</fullName>
    </recommendedName>
</protein>
<keyword evidence="5" id="KW-0067">ATP-binding</keyword>
<dbReference type="InterPro" id="IPR011009">
    <property type="entry name" value="Kinase-like_dom_sf"/>
</dbReference>
<dbReference type="GO" id="GO:0005524">
    <property type="term" value="F:ATP binding"/>
    <property type="evidence" value="ECO:0007669"/>
    <property type="project" value="UniProtKB-KW"/>
</dbReference>
<evidence type="ECO:0000256" key="5">
    <source>
        <dbReference type="ARBA" id="ARBA00022840"/>
    </source>
</evidence>
<evidence type="ECO:0000313" key="7">
    <source>
        <dbReference type="EMBL" id="KAJ7212725.1"/>
    </source>
</evidence>
<evidence type="ECO:0000313" key="8">
    <source>
        <dbReference type="Proteomes" id="UP001219525"/>
    </source>
</evidence>
<dbReference type="AlphaFoldDB" id="A0AAD6VKM5"/>
<dbReference type="SUPFAM" id="SSF56112">
    <property type="entry name" value="Protein kinase-like (PK-like)"/>
    <property type="match status" value="1"/>
</dbReference>
<evidence type="ECO:0000256" key="4">
    <source>
        <dbReference type="ARBA" id="ARBA00022777"/>
    </source>
</evidence>
<dbReference type="Gene3D" id="3.20.200.10">
    <property type="entry name" value="MHCK/EF2 kinase"/>
    <property type="match status" value="1"/>
</dbReference>
<evidence type="ECO:0000259" key="6">
    <source>
        <dbReference type="PROSITE" id="PS51158"/>
    </source>
</evidence>
<keyword evidence="1" id="KW-0723">Serine/threonine-protein kinase</keyword>
<name>A0AAD6VKM5_9AGAR</name>
<keyword evidence="4" id="KW-0418">Kinase</keyword>
<reference evidence="7" key="1">
    <citation type="submission" date="2023-03" db="EMBL/GenBank/DDBJ databases">
        <title>Massive genome expansion in bonnet fungi (Mycena s.s.) driven by repeated elements and novel gene families across ecological guilds.</title>
        <authorList>
            <consortium name="Lawrence Berkeley National Laboratory"/>
            <person name="Harder C.B."/>
            <person name="Miyauchi S."/>
            <person name="Viragh M."/>
            <person name="Kuo A."/>
            <person name="Thoen E."/>
            <person name="Andreopoulos B."/>
            <person name="Lu D."/>
            <person name="Skrede I."/>
            <person name="Drula E."/>
            <person name="Henrissat B."/>
            <person name="Morin E."/>
            <person name="Kohler A."/>
            <person name="Barry K."/>
            <person name="LaButti K."/>
            <person name="Morin E."/>
            <person name="Salamov A."/>
            <person name="Lipzen A."/>
            <person name="Mereny Z."/>
            <person name="Hegedus B."/>
            <person name="Baldrian P."/>
            <person name="Stursova M."/>
            <person name="Weitz H."/>
            <person name="Taylor A."/>
            <person name="Grigoriev I.V."/>
            <person name="Nagy L.G."/>
            <person name="Martin F."/>
            <person name="Kauserud H."/>
        </authorList>
    </citation>
    <scope>NUCLEOTIDE SEQUENCE</scope>
    <source>
        <strain evidence="7">9144</strain>
    </source>
</reference>
<gene>
    <name evidence="7" type="ORF">GGX14DRAFT_361618</name>
</gene>